<dbReference type="RefSeq" id="WP_236695594.1">
    <property type="nucleotide sequence ID" value="NZ_JYNX01000088.1"/>
</dbReference>
<dbReference type="EMBL" id="JYNX01000088">
    <property type="protein sequence ID" value="KMO69738.1"/>
    <property type="molecule type" value="Genomic_DNA"/>
</dbReference>
<keyword evidence="1" id="KW-0812">Transmembrane</keyword>
<name>A0A0J6VJV9_MYCCU</name>
<dbReference type="PATRIC" id="fig|1800.3.peg.5485"/>
<keyword evidence="1" id="KW-1133">Transmembrane helix</keyword>
<organism evidence="2 3">
    <name type="scientific">Mycolicibacterium chubuense</name>
    <name type="common">Mycobacterium chubuense</name>
    <dbReference type="NCBI Taxonomy" id="1800"/>
    <lineage>
        <taxon>Bacteria</taxon>
        <taxon>Bacillati</taxon>
        <taxon>Actinomycetota</taxon>
        <taxon>Actinomycetes</taxon>
        <taxon>Mycobacteriales</taxon>
        <taxon>Mycobacteriaceae</taxon>
        <taxon>Mycolicibacterium</taxon>
    </lineage>
</organism>
<proteinExistence type="predicted"/>
<reference evidence="2 3" key="1">
    <citation type="journal article" date="2015" name="Genome Biol. Evol.">
        <title>Characterization of Three Mycobacterium spp. with Potential Use in Bioremediation by Genome Sequencing and Comparative Genomics.</title>
        <authorList>
            <person name="Das S."/>
            <person name="Pettersson B.M."/>
            <person name="Behra P.R."/>
            <person name="Ramesh M."/>
            <person name="Dasgupta S."/>
            <person name="Bhattacharya A."/>
            <person name="Kirsebom L.A."/>
        </authorList>
    </citation>
    <scope>NUCLEOTIDE SEQUENCE [LARGE SCALE GENOMIC DNA]</scope>
    <source>
        <strain evidence="2 3">DSM 44219</strain>
    </source>
</reference>
<feature type="transmembrane region" description="Helical" evidence="1">
    <location>
        <begin position="39"/>
        <end position="63"/>
    </location>
</feature>
<evidence type="ECO:0000256" key="1">
    <source>
        <dbReference type="SAM" id="Phobius"/>
    </source>
</evidence>
<feature type="transmembrane region" description="Helical" evidence="1">
    <location>
        <begin position="69"/>
        <end position="94"/>
    </location>
</feature>
<keyword evidence="1" id="KW-0472">Membrane</keyword>
<accession>A0A0J6VJV9</accession>
<comment type="caution">
    <text evidence="2">The sequence shown here is derived from an EMBL/GenBank/DDBJ whole genome shotgun (WGS) entry which is preliminary data.</text>
</comment>
<keyword evidence="3" id="KW-1185">Reference proteome</keyword>
<protein>
    <submittedName>
        <fullName evidence="2">Uncharacterized protein</fullName>
    </submittedName>
</protein>
<sequence>MAAAVEPVVLAEQGGLVVVEQGADIVVIDRGKGPAEVTAFVLGVLTLVFLGFGAVAVLSAVFGGEAPQFGMIGGAVLVAGVGFAAATVSTLAAIRRRRRRPLQSFTPVAVFDRAHRVYRDGTGAVIAPLDEVRFERRMQMTSSSPKLVAVTPAGERILKRGNPFGGDVGTLDAVLTAAVFGR</sequence>
<gene>
    <name evidence="2" type="ORF">MCHUDSM44219_05448</name>
</gene>
<evidence type="ECO:0000313" key="3">
    <source>
        <dbReference type="Proteomes" id="UP000036176"/>
    </source>
</evidence>
<evidence type="ECO:0000313" key="2">
    <source>
        <dbReference type="EMBL" id="KMO69738.1"/>
    </source>
</evidence>
<dbReference type="Proteomes" id="UP000036176">
    <property type="component" value="Unassembled WGS sequence"/>
</dbReference>
<dbReference type="AlphaFoldDB" id="A0A0J6VJV9"/>